<reference evidence="1" key="1">
    <citation type="submission" date="2022-04" db="EMBL/GenBank/DDBJ databases">
        <title>Chromosome-scale genome assembly of Holotrichia oblita Faldermann.</title>
        <authorList>
            <person name="Rongchong L."/>
        </authorList>
    </citation>
    <scope>NUCLEOTIDE SEQUENCE</scope>
    <source>
        <strain evidence="1">81SQS9</strain>
    </source>
</reference>
<dbReference type="Proteomes" id="UP001056778">
    <property type="component" value="Chromosome 2"/>
</dbReference>
<evidence type="ECO:0000313" key="2">
    <source>
        <dbReference type="Proteomes" id="UP001056778"/>
    </source>
</evidence>
<protein>
    <submittedName>
        <fullName evidence="1">Ribosome biogenesis protein</fullName>
    </submittedName>
</protein>
<name>A0ACB9TMV8_HOLOL</name>
<comment type="caution">
    <text evidence="1">The sequence shown here is derived from an EMBL/GenBank/DDBJ whole genome shotgun (WGS) entry which is preliminary data.</text>
</comment>
<sequence length="130" mass="14748">MSNNTNFEEKKKSHRERHSGRKADKKKVKKNGKSIQELTDQRRNPKAFAFNSVIGAERRFRRKQDIETKKQHVPFVDRTPIEPPPILIAVVGPPKVGKTTLINNLIKLFSKSPLLDIKGPVTIVTGKKGE</sequence>
<proteinExistence type="predicted"/>
<keyword evidence="2" id="KW-1185">Reference proteome</keyword>
<organism evidence="1 2">
    <name type="scientific">Holotrichia oblita</name>
    <name type="common">Chafer beetle</name>
    <dbReference type="NCBI Taxonomy" id="644536"/>
    <lineage>
        <taxon>Eukaryota</taxon>
        <taxon>Metazoa</taxon>
        <taxon>Ecdysozoa</taxon>
        <taxon>Arthropoda</taxon>
        <taxon>Hexapoda</taxon>
        <taxon>Insecta</taxon>
        <taxon>Pterygota</taxon>
        <taxon>Neoptera</taxon>
        <taxon>Endopterygota</taxon>
        <taxon>Coleoptera</taxon>
        <taxon>Polyphaga</taxon>
        <taxon>Scarabaeiformia</taxon>
        <taxon>Scarabaeidae</taxon>
        <taxon>Melolonthinae</taxon>
        <taxon>Holotrichia</taxon>
    </lineage>
</organism>
<gene>
    <name evidence="1" type="ORF">MML48_2g00011680</name>
</gene>
<accession>A0ACB9TMV8</accession>
<dbReference type="EMBL" id="CM043016">
    <property type="protein sequence ID" value="KAI4468216.1"/>
    <property type="molecule type" value="Genomic_DNA"/>
</dbReference>
<evidence type="ECO:0000313" key="1">
    <source>
        <dbReference type="EMBL" id="KAI4468216.1"/>
    </source>
</evidence>